<sequence>MAANPFKPALIIVDFQEDFCPPNGALAVPSGRAIANLINSLLALPFALKIATRDWHPPAHVSFASNHPSAAPFTSRAAIHHPSDPSRSYTTTLWPVHCVQDTPGAQLVPELDLSRVHLVVDKGQDPRVEMYSAFHDPFRVSDSGLASKLKDHHITHVYVVGLAADFCVRATAQDAADQGYKTYIVEEATKPVMPDTWEQCKQGIMAGGVEIIPIHGDQVARVKAL</sequence>
<dbReference type="EMBL" id="AZHE01000031">
    <property type="protein sequence ID" value="KHN94693.1"/>
    <property type="molecule type" value="Genomic_DNA"/>
</dbReference>
<feature type="domain" description="Isochorismatase-like" evidence="8">
    <location>
        <begin position="9"/>
        <end position="206"/>
    </location>
</feature>
<dbReference type="GO" id="GO:0046872">
    <property type="term" value="F:metal ion binding"/>
    <property type="evidence" value="ECO:0007669"/>
    <property type="project" value="UniProtKB-KW"/>
</dbReference>
<evidence type="ECO:0000256" key="4">
    <source>
        <dbReference type="ARBA" id="ARBA00022801"/>
    </source>
</evidence>
<dbReference type="CDD" id="cd01011">
    <property type="entry name" value="nicotinamidase"/>
    <property type="match status" value="1"/>
</dbReference>
<dbReference type="InterPro" id="IPR000868">
    <property type="entry name" value="Isochorismatase-like_dom"/>
</dbReference>
<dbReference type="Pfam" id="PF00857">
    <property type="entry name" value="Isochorismatase"/>
    <property type="match status" value="1"/>
</dbReference>
<evidence type="ECO:0000259" key="8">
    <source>
        <dbReference type="Pfam" id="PF00857"/>
    </source>
</evidence>
<dbReference type="EC" id="3.5.1.19" evidence="6"/>
<evidence type="ECO:0000256" key="6">
    <source>
        <dbReference type="ARBA" id="ARBA00039017"/>
    </source>
</evidence>
<dbReference type="GO" id="GO:0019363">
    <property type="term" value="P:pyridine nucleotide biosynthetic process"/>
    <property type="evidence" value="ECO:0007669"/>
    <property type="project" value="UniProtKB-KW"/>
</dbReference>
<dbReference type="STRING" id="1081103.A0A0B2WL67"/>
<dbReference type="InterPro" id="IPR036380">
    <property type="entry name" value="Isochorismatase-like_sf"/>
</dbReference>
<evidence type="ECO:0000256" key="3">
    <source>
        <dbReference type="ARBA" id="ARBA00022723"/>
    </source>
</evidence>
<organism evidence="9 10">
    <name type="scientific">Metarhizium album (strain ARSEF 1941)</name>
    <dbReference type="NCBI Taxonomy" id="1081103"/>
    <lineage>
        <taxon>Eukaryota</taxon>
        <taxon>Fungi</taxon>
        <taxon>Dikarya</taxon>
        <taxon>Ascomycota</taxon>
        <taxon>Pezizomycotina</taxon>
        <taxon>Sordariomycetes</taxon>
        <taxon>Hypocreomycetidae</taxon>
        <taxon>Hypocreales</taxon>
        <taxon>Clavicipitaceae</taxon>
        <taxon>Metarhizium</taxon>
    </lineage>
</organism>
<evidence type="ECO:0000256" key="7">
    <source>
        <dbReference type="ARBA" id="ARBA00043224"/>
    </source>
</evidence>
<proteinExistence type="inferred from homology"/>
<evidence type="ECO:0000313" key="10">
    <source>
        <dbReference type="Proteomes" id="UP000030816"/>
    </source>
</evidence>
<keyword evidence="10" id="KW-1185">Reference proteome</keyword>
<keyword evidence="2" id="KW-0662">Pyridine nucleotide biosynthesis</keyword>
<evidence type="ECO:0000256" key="5">
    <source>
        <dbReference type="ARBA" id="ARBA00037900"/>
    </source>
</evidence>
<keyword evidence="4" id="KW-0378">Hydrolase</keyword>
<keyword evidence="3" id="KW-0479">Metal-binding</keyword>
<name>A0A0B2WL67_METAS</name>
<comment type="pathway">
    <text evidence="5">Cofactor biosynthesis; nicotinate biosynthesis; nicotinate from nicotinamide: step 1/1.</text>
</comment>
<dbReference type="PANTHER" id="PTHR11080:SF2">
    <property type="entry name" value="LD05707P"/>
    <property type="match status" value="1"/>
</dbReference>
<comment type="similarity">
    <text evidence="1">Belongs to the isochorismatase family.</text>
</comment>
<dbReference type="InterPro" id="IPR052347">
    <property type="entry name" value="Isochorismatase_Nicotinamidase"/>
</dbReference>
<evidence type="ECO:0000313" key="9">
    <source>
        <dbReference type="EMBL" id="KHN94693.1"/>
    </source>
</evidence>
<evidence type="ECO:0000256" key="2">
    <source>
        <dbReference type="ARBA" id="ARBA00022642"/>
    </source>
</evidence>
<dbReference type="GeneID" id="63741903"/>
<evidence type="ECO:0000256" key="1">
    <source>
        <dbReference type="ARBA" id="ARBA00006336"/>
    </source>
</evidence>
<comment type="caution">
    <text evidence="9">The sequence shown here is derived from an EMBL/GenBank/DDBJ whole genome shotgun (WGS) entry which is preliminary data.</text>
</comment>
<gene>
    <name evidence="9" type="ORF">MAM_07448</name>
</gene>
<dbReference type="OrthoDB" id="3341310at2759"/>
<reference evidence="9 10" key="1">
    <citation type="journal article" date="2014" name="Proc. Natl. Acad. Sci. U.S.A.">
        <title>Trajectory and genomic determinants of fungal-pathogen speciation and host adaptation.</title>
        <authorList>
            <person name="Hu X."/>
            <person name="Xiao G."/>
            <person name="Zheng P."/>
            <person name="Shang Y."/>
            <person name="Su Y."/>
            <person name="Zhang X."/>
            <person name="Liu X."/>
            <person name="Zhan S."/>
            <person name="St Leger R.J."/>
            <person name="Wang C."/>
        </authorList>
    </citation>
    <scope>NUCLEOTIDE SEQUENCE [LARGE SCALE GENOMIC DNA]</scope>
    <source>
        <strain evidence="9 10">ARSEF 1941</strain>
    </source>
</reference>
<accession>A0A0B2WL67</accession>
<dbReference type="RefSeq" id="XP_040675759.1">
    <property type="nucleotide sequence ID" value="XM_040826246.1"/>
</dbReference>
<dbReference type="SUPFAM" id="SSF52499">
    <property type="entry name" value="Isochorismatase-like hydrolases"/>
    <property type="match status" value="1"/>
</dbReference>
<protein>
    <recommendedName>
        <fullName evidence="6">nicotinamidase</fullName>
        <ecNumber evidence="6">3.5.1.19</ecNumber>
    </recommendedName>
    <alternativeName>
        <fullName evidence="7">Nicotinamide deamidase</fullName>
    </alternativeName>
</protein>
<dbReference type="GO" id="GO:0008936">
    <property type="term" value="F:nicotinamidase activity"/>
    <property type="evidence" value="ECO:0007669"/>
    <property type="project" value="UniProtKB-EC"/>
</dbReference>
<dbReference type="AlphaFoldDB" id="A0A0B2WL67"/>
<dbReference type="Gene3D" id="3.40.50.850">
    <property type="entry name" value="Isochorismatase-like"/>
    <property type="match status" value="1"/>
</dbReference>
<dbReference type="Proteomes" id="UP000030816">
    <property type="component" value="Unassembled WGS sequence"/>
</dbReference>
<dbReference type="HOGENOM" id="CLU_068979_13_0_1"/>
<dbReference type="PANTHER" id="PTHR11080">
    <property type="entry name" value="PYRAZINAMIDASE/NICOTINAMIDASE"/>
    <property type="match status" value="1"/>
</dbReference>